<dbReference type="AlphaFoldDB" id="A0AAE4NU97"/>
<proteinExistence type="predicted"/>
<dbReference type="PANTHER" id="PTHR43132">
    <property type="entry name" value="ARSENICAL RESISTANCE OPERON REPRESSOR ARSR-RELATED"/>
    <property type="match status" value="1"/>
</dbReference>
<name>A0AAE4NU97_9EURY</name>
<dbReference type="InterPro" id="IPR011991">
    <property type="entry name" value="ArsR-like_HTH"/>
</dbReference>
<evidence type="ECO:0000313" key="1">
    <source>
        <dbReference type="EMBL" id="MDV3103437.1"/>
    </source>
</evidence>
<dbReference type="CDD" id="cd00090">
    <property type="entry name" value="HTH_ARSR"/>
    <property type="match status" value="1"/>
</dbReference>
<evidence type="ECO:0000313" key="2">
    <source>
        <dbReference type="Proteomes" id="UP001245683"/>
    </source>
</evidence>
<accession>A0AAE4NU97</accession>
<gene>
    <name evidence="1" type="ORF">RBI02_02595</name>
</gene>
<dbReference type="InterPro" id="IPR051011">
    <property type="entry name" value="Metal_resp_trans_reg"/>
</dbReference>
<dbReference type="EMBL" id="JAVDZE010000001">
    <property type="protein sequence ID" value="MDV3103437.1"/>
    <property type="molecule type" value="Genomic_DNA"/>
</dbReference>
<dbReference type="InterPro" id="IPR036388">
    <property type="entry name" value="WH-like_DNA-bd_sf"/>
</dbReference>
<dbReference type="Proteomes" id="UP001245683">
    <property type="component" value="Unassembled WGS sequence"/>
</dbReference>
<reference evidence="1 2" key="1">
    <citation type="submission" date="2023-08" db="EMBL/GenBank/DDBJ databases">
        <title>Draft genome sequence of Thermococcus waiotapuensis WT1T, a thermophilic sulphur-dependent archaeon from order Thermococcales.</title>
        <authorList>
            <person name="Manners S.H."/>
            <person name="Carere C.R."/>
            <person name="Dhami M.K."/>
            <person name="Dobson R.C.J."/>
            <person name="Stott M.B."/>
        </authorList>
    </citation>
    <scope>NUCLEOTIDE SEQUENCE [LARGE SCALE GENOMIC DNA]</scope>
    <source>
        <strain evidence="1 2">WT1</strain>
    </source>
</reference>
<dbReference type="InterPro" id="IPR036390">
    <property type="entry name" value="WH_DNA-bd_sf"/>
</dbReference>
<organism evidence="1 2">
    <name type="scientific">Thermococcus waiotapuensis</name>
    <dbReference type="NCBI Taxonomy" id="90909"/>
    <lineage>
        <taxon>Archaea</taxon>
        <taxon>Methanobacteriati</taxon>
        <taxon>Methanobacteriota</taxon>
        <taxon>Thermococci</taxon>
        <taxon>Thermococcales</taxon>
        <taxon>Thermococcaceae</taxon>
        <taxon>Thermococcus</taxon>
    </lineage>
</organism>
<keyword evidence="2" id="KW-1185">Reference proteome</keyword>
<dbReference type="Gene3D" id="1.10.10.10">
    <property type="entry name" value="Winged helix-like DNA-binding domain superfamily/Winged helix DNA-binding domain"/>
    <property type="match status" value="1"/>
</dbReference>
<protein>
    <submittedName>
        <fullName evidence="1">Winged helix-turn-helix domain-containing protein</fullName>
    </submittedName>
</protein>
<dbReference type="SUPFAM" id="SSF46785">
    <property type="entry name" value="Winged helix' DNA-binding domain"/>
    <property type="match status" value="1"/>
</dbReference>
<dbReference type="PANTHER" id="PTHR43132:SF2">
    <property type="entry name" value="ARSENICAL RESISTANCE OPERON REPRESSOR ARSR-RELATED"/>
    <property type="match status" value="1"/>
</dbReference>
<comment type="caution">
    <text evidence="1">The sequence shown here is derived from an EMBL/GenBank/DDBJ whole genome shotgun (WGS) entry which is preliminary data.</text>
</comment>
<sequence length="113" mass="12639">MGDEKAININDEAAKILAQIITNEKALAILHAIEDKPKSITQISEELGFPISTVSYHIDRMLRVGLVEVAGKKYGKKLQEMRLYQASNRPLLIIPRRDAGRVIKKLPPSKSCM</sequence>
<dbReference type="Pfam" id="PF12840">
    <property type="entry name" value="HTH_20"/>
    <property type="match status" value="1"/>
</dbReference>
<dbReference type="RefSeq" id="WP_315340961.1">
    <property type="nucleotide sequence ID" value="NZ_JAVDZE010000001.1"/>
</dbReference>